<organism evidence="7 8">
    <name type="scientific">Anaerohalosphaera lusitana</name>
    <dbReference type="NCBI Taxonomy" id="1936003"/>
    <lineage>
        <taxon>Bacteria</taxon>
        <taxon>Pseudomonadati</taxon>
        <taxon>Planctomycetota</taxon>
        <taxon>Phycisphaerae</taxon>
        <taxon>Sedimentisphaerales</taxon>
        <taxon>Anaerohalosphaeraceae</taxon>
        <taxon>Anaerohalosphaera</taxon>
    </lineage>
</organism>
<keyword evidence="5 6" id="KW-0233">DNA recombination</keyword>
<dbReference type="KEGG" id="alus:STSP2_01923"/>
<dbReference type="GO" id="GO:0004803">
    <property type="term" value="F:transposase activity"/>
    <property type="evidence" value="ECO:0007669"/>
    <property type="project" value="UniProtKB-UniRule"/>
</dbReference>
<evidence type="ECO:0000256" key="2">
    <source>
        <dbReference type="ARBA" id="ARBA00010961"/>
    </source>
</evidence>
<evidence type="ECO:0000256" key="3">
    <source>
        <dbReference type="ARBA" id="ARBA00022578"/>
    </source>
</evidence>
<evidence type="ECO:0000313" key="8">
    <source>
        <dbReference type="Proteomes" id="UP000189674"/>
    </source>
</evidence>
<dbReference type="GO" id="GO:0003677">
    <property type="term" value="F:DNA binding"/>
    <property type="evidence" value="ECO:0007669"/>
    <property type="project" value="UniProtKB-UniRule"/>
</dbReference>
<dbReference type="PANTHER" id="PTHR33217">
    <property type="entry name" value="TRANSPOSASE FOR INSERTION SEQUENCE ELEMENT IS1081"/>
    <property type="match status" value="1"/>
</dbReference>
<evidence type="ECO:0000256" key="4">
    <source>
        <dbReference type="ARBA" id="ARBA00023125"/>
    </source>
</evidence>
<comment type="similarity">
    <text evidence="2 6">Belongs to the transposase mutator family.</text>
</comment>
<dbReference type="InterPro" id="IPR001207">
    <property type="entry name" value="Transposase_mutator"/>
</dbReference>
<dbReference type="Pfam" id="PF00872">
    <property type="entry name" value="Transposase_mut"/>
    <property type="match status" value="1"/>
</dbReference>
<evidence type="ECO:0000313" key="7">
    <source>
        <dbReference type="EMBL" id="AQT68751.1"/>
    </source>
</evidence>
<dbReference type="GO" id="GO:0006313">
    <property type="term" value="P:DNA transposition"/>
    <property type="evidence" value="ECO:0007669"/>
    <property type="project" value="UniProtKB-UniRule"/>
</dbReference>
<keyword evidence="8" id="KW-1185">Reference proteome</keyword>
<evidence type="ECO:0000256" key="6">
    <source>
        <dbReference type="RuleBase" id="RU365089"/>
    </source>
</evidence>
<reference evidence="8" key="1">
    <citation type="submission" date="2017-02" db="EMBL/GenBank/DDBJ databases">
        <title>Comparative genomics and description of representatives of a novel lineage of planctomycetes thriving in anoxic sediments.</title>
        <authorList>
            <person name="Spring S."/>
            <person name="Bunk B."/>
            <person name="Sproer C."/>
        </authorList>
    </citation>
    <scope>NUCLEOTIDE SEQUENCE [LARGE SCALE GENOMIC DNA]</scope>
    <source>
        <strain evidence="8">ST-NAGAB-D1</strain>
    </source>
</reference>
<keyword evidence="4 6" id="KW-0238">DNA-binding</keyword>
<dbReference type="AlphaFoldDB" id="A0A1U9NLE4"/>
<sequence>MQKNESTNNEQNLNGVIIINRTQIKDYLGGMVRQNVEETLNAMLDAEADQLCNARRYEHTDKRTDARSGHYKRKLQTRTGQVELKMPKLRKTTFETAIIERWQIELFFKTIKQNFKIKTFVGDLPPWGHPQRTLTRAKVA</sequence>
<proteinExistence type="inferred from homology"/>
<evidence type="ECO:0000256" key="5">
    <source>
        <dbReference type="ARBA" id="ARBA00023172"/>
    </source>
</evidence>
<name>A0A1U9NLE4_9BACT</name>
<keyword evidence="6" id="KW-0814">Transposable element</keyword>
<dbReference type="EMBL" id="CP019791">
    <property type="protein sequence ID" value="AQT68751.1"/>
    <property type="molecule type" value="Genomic_DNA"/>
</dbReference>
<comment type="function">
    <text evidence="1 6">Required for the transposition of the insertion element.</text>
</comment>
<gene>
    <name evidence="7" type="ORF">STSP2_01923</name>
</gene>
<protein>
    <recommendedName>
        <fullName evidence="6">Mutator family transposase</fullName>
    </recommendedName>
</protein>
<dbReference type="Proteomes" id="UP000189674">
    <property type="component" value="Chromosome"/>
</dbReference>
<dbReference type="PANTHER" id="PTHR33217:SF7">
    <property type="entry name" value="TRANSPOSASE FOR INSERTION SEQUENCE ELEMENT IS1081"/>
    <property type="match status" value="1"/>
</dbReference>
<keyword evidence="3 6" id="KW-0815">Transposition</keyword>
<accession>A0A1U9NLE4</accession>
<evidence type="ECO:0000256" key="1">
    <source>
        <dbReference type="ARBA" id="ARBA00002190"/>
    </source>
</evidence>